<keyword evidence="3" id="KW-0378">Hydrolase</keyword>
<dbReference type="CDD" id="cd16332">
    <property type="entry name" value="Prp-like"/>
    <property type="match status" value="1"/>
</dbReference>
<proteinExistence type="inferred from homology"/>
<dbReference type="RefSeq" id="WP_100713894.1">
    <property type="nucleotide sequence ID" value="NZ_NPDY01000008.1"/>
</dbReference>
<sequence length="106" mass="11675">MIRIRLIRNKYGISGLESSGHSPKNLGQKGENILCAAVSVLVQTLYLHLKNQGRIGTAEISDGFLSFEILSGFESDQIVLTSFGLIQDGLENLRNQYPKELELIGV</sequence>
<dbReference type="InterPro" id="IPR007422">
    <property type="entry name" value="Peptidase_Prp"/>
</dbReference>
<dbReference type="Proteomes" id="UP000231990">
    <property type="component" value="Unassembled WGS sequence"/>
</dbReference>
<evidence type="ECO:0000256" key="3">
    <source>
        <dbReference type="ARBA" id="ARBA00022801"/>
    </source>
</evidence>
<dbReference type="Gene3D" id="3.30.70.1490">
    <property type="entry name" value="Cysteine protease Prp"/>
    <property type="match status" value="1"/>
</dbReference>
<dbReference type="AlphaFoldDB" id="A0A2M9ZNE2"/>
<dbReference type="EMBL" id="NPDY01000008">
    <property type="protein sequence ID" value="PJZ69611.1"/>
    <property type="molecule type" value="Genomic_DNA"/>
</dbReference>
<evidence type="ECO:0000256" key="5">
    <source>
        <dbReference type="ARBA" id="ARBA00044503"/>
    </source>
</evidence>
<comment type="similarity">
    <text evidence="5">Belongs to the Prp family.</text>
</comment>
<reference evidence="9 10" key="1">
    <citation type="submission" date="2017-07" db="EMBL/GenBank/DDBJ databases">
        <title>Leptospira spp. isolated from tropical soils.</title>
        <authorList>
            <person name="Thibeaux R."/>
            <person name="Iraola G."/>
            <person name="Ferres I."/>
            <person name="Bierque E."/>
            <person name="Girault D."/>
            <person name="Soupe-Gilbert M.-E."/>
            <person name="Picardeau M."/>
            <person name="Goarant C."/>
        </authorList>
    </citation>
    <scope>NUCLEOTIDE SEQUENCE [LARGE SCALE GENOMIC DNA]</scope>
    <source>
        <strain evidence="8 10">FH1-B-B1</strain>
        <strain evidence="7 9">FH1-B-C1</strain>
    </source>
</reference>
<dbReference type="SUPFAM" id="SSF118010">
    <property type="entry name" value="TM1457-like"/>
    <property type="match status" value="1"/>
</dbReference>
<evidence type="ECO:0000256" key="4">
    <source>
        <dbReference type="ARBA" id="ARBA00022807"/>
    </source>
</evidence>
<keyword evidence="9" id="KW-1185">Reference proteome</keyword>
<accession>A0A2M9ZNE2</accession>
<gene>
    <name evidence="7" type="ORF">CH360_10010</name>
    <name evidence="8" type="ORF">CH373_08865</name>
</gene>
<keyword evidence="1" id="KW-0690">Ribosome biogenesis</keyword>
<comment type="caution">
    <text evidence="8">The sequence shown here is derived from an EMBL/GenBank/DDBJ whole genome shotgun (WGS) entry which is preliminary data.</text>
</comment>
<evidence type="ECO:0000313" key="9">
    <source>
        <dbReference type="Proteomes" id="UP000231962"/>
    </source>
</evidence>
<keyword evidence="2" id="KW-0645">Protease</keyword>
<dbReference type="GO" id="GO:0006508">
    <property type="term" value="P:proteolysis"/>
    <property type="evidence" value="ECO:0007669"/>
    <property type="project" value="UniProtKB-KW"/>
</dbReference>
<dbReference type="OrthoDB" id="336716at2"/>
<protein>
    <recommendedName>
        <fullName evidence="6">Ribosomal processing cysteine protease Prp</fullName>
    </recommendedName>
</protein>
<organism evidence="8 10">
    <name type="scientific">Leptospira perolatii</name>
    <dbReference type="NCBI Taxonomy" id="2023191"/>
    <lineage>
        <taxon>Bacteria</taxon>
        <taxon>Pseudomonadati</taxon>
        <taxon>Spirochaetota</taxon>
        <taxon>Spirochaetia</taxon>
        <taxon>Leptospirales</taxon>
        <taxon>Leptospiraceae</taxon>
        <taxon>Leptospira</taxon>
    </lineage>
</organism>
<dbReference type="GO" id="GO:0042254">
    <property type="term" value="P:ribosome biogenesis"/>
    <property type="evidence" value="ECO:0007669"/>
    <property type="project" value="UniProtKB-KW"/>
</dbReference>
<dbReference type="InterPro" id="IPR036764">
    <property type="entry name" value="Peptidase_Prp_sf"/>
</dbReference>
<evidence type="ECO:0000256" key="1">
    <source>
        <dbReference type="ARBA" id="ARBA00022517"/>
    </source>
</evidence>
<evidence type="ECO:0000313" key="8">
    <source>
        <dbReference type="EMBL" id="PJZ73598.1"/>
    </source>
</evidence>
<dbReference type="GO" id="GO:0008234">
    <property type="term" value="F:cysteine-type peptidase activity"/>
    <property type="evidence" value="ECO:0007669"/>
    <property type="project" value="UniProtKB-KW"/>
</dbReference>
<evidence type="ECO:0000256" key="2">
    <source>
        <dbReference type="ARBA" id="ARBA00022670"/>
    </source>
</evidence>
<evidence type="ECO:0000256" key="6">
    <source>
        <dbReference type="ARBA" id="ARBA00044538"/>
    </source>
</evidence>
<evidence type="ECO:0000313" key="10">
    <source>
        <dbReference type="Proteomes" id="UP000231990"/>
    </source>
</evidence>
<keyword evidence="4" id="KW-0788">Thiol protease</keyword>
<dbReference type="Proteomes" id="UP000231962">
    <property type="component" value="Unassembled WGS sequence"/>
</dbReference>
<name>A0A2M9ZNE2_9LEPT</name>
<dbReference type="Pfam" id="PF04327">
    <property type="entry name" value="Peptidase_Prp"/>
    <property type="match status" value="1"/>
</dbReference>
<evidence type="ECO:0000313" key="7">
    <source>
        <dbReference type="EMBL" id="PJZ69611.1"/>
    </source>
</evidence>
<dbReference type="EMBL" id="NPDZ01000004">
    <property type="protein sequence ID" value="PJZ73598.1"/>
    <property type="molecule type" value="Genomic_DNA"/>
</dbReference>